<dbReference type="Gene3D" id="2.130.10.10">
    <property type="entry name" value="YVTN repeat-like/Quinoprotein amine dehydrogenase"/>
    <property type="match status" value="2"/>
</dbReference>
<evidence type="ECO:0000313" key="1">
    <source>
        <dbReference type="EMBL" id="KAG5164764.1"/>
    </source>
</evidence>
<accession>A0A8H8CH94</accession>
<gene>
    <name evidence="1" type="ORF">JR316_010406</name>
</gene>
<dbReference type="Pfam" id="PF00400">
    <property type="entry name" value="WD40"/>
    <property type="match status" value="1"/>
</dbReference>
<dbReference type="InterPro" id="IPR001680">
    <property type="entry name" value="WD40_rpt"/>
</dbReference>
<reference evidence="1" key="1">
    <citation type="submission" date="2021-02" db="EMBL/GenBank/DDBJ databases">
        <title>Psilocybe cubensis genome.</title>
        <authorList>
            <person name="Mckernan K.J."/>
            <person name="Crawford S."/>
            <person name="Trippe A."/>
            <person name="Kane L.T."/>
            <person name="Mclaughlin S."/>
        </authorList>
    </citation>
    <scope>NUCLEOTIDE SEQUENCE [LARGE SCALE GENOMIC DNA]</scope>
    <source>
        <strain evidence="1">MGC-MH-2018</strain>
    </source>
</reference>
<dbReference type="PANTHER" id="PTHR45048:SF1">
    <property type="entry name" value="WD REPEAT-CONTAINING PROTEIN 88"/>
    <property type="match status" value="1"/>
</dbReference>
<dbReference type="SUPFAM" id="SSF82171">
    <property type="entry name" value="DPP6 N-terminal domain-like"/>
    <property type="match status" value="1"/>
</dbReference>
<sequence>MSFLGHIDLCKDILTSLIAWYERVKIPPGDVLHVLAVEGHKFVTTFSPIISKAAMQTYISALPLMLSDSMLFKVYRKTNLLNITDLDSNAESKWRSVDIPFDWSTEEHAESVFHSNQSQRLKFSDQSSYSHFGYVVAQASHLQGKISFLDARHGHEIRRSIHTDSIVFGVAFSPDGQQIATVAKKSISIWDLKTSKRIHNLETEITGNSFITYSANGKRVMVGEISGAMEIWEADTGNVVNGFLPHTNIEETWATVAISRDGKLVAMPDEVGIGIFDTDSRKKVGKHVALHLRKYPYEPQEFRFAWAEESRIMVTSSGYSKDCINVHHNYALGDKKDIVPLECPSFWPSKLMLSPDNAYTIAVLHGFVLKGKSADPEIRLWDTFTGDLLYKRSTQFSMTSIYFMPDGQEIILQGQVYDGPPARLVKSLPAHMMQDDHSADNNSRMIPAKIEYSRVTNDASLQYASMVDSNGWIWSTSGRRQMWIPYPGYKVHSNLSPGPSRHRSLEIRNPKSEEVVLRFVIELIPEAQ</sequence>
<evidence type="ECO:0008006" key="2">
    <source>
        <dbReference type="Google" id="ProtNLM"/>
    </source>
</evidence>
<organism evidence="1">
    <name type="scientific">Psilocybe cubensis</name>
    <name type="common">Psychedelic mushroom</name>
    <name type="synonym">Stropharia cubensis</name>
    <dbReference type="NCBI Taxonomy" id="181762"/>
    <lineage>
        <taxon>Eukaryota</taxon>
        <taxon>Fungi</taxon>
        <taxon>Dikarya</taxon>
        <taxon>Basidiomycota</taxon>
        <taxon>Agaricomycotina</taxon>
        <taxon>Agaricomycetes</taxon>
        <taxon>Agaricomycetidae</taxon>
        <taxon>Agaricales</taxon>
        <taxon>Agaricineae</taxon>
        <taxon>Strophariaceae</taxon>
        <taxon>Psilocybe</taxon>
    </lineage>
</organism>
<dbReference type="AlphaFoldDB" id="A0A8H8CH94"/>
<dbReference type="PANTHER" id="PTHR45048">
    <property type="match status" value="1"/>
</dbReference>
<comment type="caution">
    <text evidence="1">The sequence shown here is derived from an EMBL/GenBank/DDBJ whole genome shotgun (WGS) entry which is preliminary data.</text>
</comment>
<dbReference type="OrthoDB" id="2654781at2759"/>
<proteinExistence type="predicted"/>
<name>A0A8H8CH94_PSICU</name>
<protein>
    <recommendedName>
        <fullName evidence="2">WD40 repeat-like protein</fullName>
    </recommendedName>
</protein>
<dbReference type="InterPro" id="IPR015943">
    <property type="entry name" value="WD40/YVTN_repeat-like_dom_sf"/>
</dbReference>
<dbReference type="EMBL" id="JAFIQS010000011">
    <property type="protein sequence ID" value="KAG5164764.1"/>
    <property type="molecule type" value="Genomic_DNA"/>
</dbReference>